<evidence type="ECO:0000313" key="4">
    <source>
        <dbReference type="Proteomes" id="UP000270471"/>
    </source>
</evidence>
<protein>
    <submittedName>
        <fullName evidence="3">Uncharacterized protein</fullName>
    </submittedName>
</protein>
<keyword evidence="4" id="KW-1185">Reference proteome</keyword>
<feature type="compositionally biased region" description="Polar residues" evidence="1">
    <location>
        <begin position="42"/>
        <end position="53"/>
    </location>
</feature>
<feature type="transmembrane region" description="Helical" evidence="2">
    <location>
        <begin position="15"/>
        <end position="37"/>
    </location>
</feature>
<organism evidence="3 4">
    <name type="scientific">Streptomyces shenzhenensis</name>
    <dbReference type="NCBI Taxonomy" id="943815"/>
    <lineage>
        <taxon>Bacteria</taxon>
        <taxon>Bacillati</taxon>
        <taxon>Actinomycetota</taxon>
        <taxon>Actinomycetes</taxon>
        <taxon>Kitasatosporales</taxon>
        <taxon>Streptomycetaceae</taxon>
        <taxon>Streptomyces</taxon>
    </lineage>
</organism>
<evidence type="ECO:0000313" key="3">
    <source>
        <dbReference type="EMBL" id="RMB79658.1"/>
    </source>
</evidence>
<sequence>MQASYRVRSVRPYEAYSLTVTPFALSLPLSVTLNGIVRSSPGRPSSMSATGSMARSGPAPTVSVVSKLSCGAVSVPSGPPVAVAS</sequence>
<evidence type="ECO:0000256" key="2">
    <source>
        <dbReference type="SAM" id="Phobius"/>
    </source>
</evidence>
<keyword evidence="2" id="KW-0472">Membrane</keyword>
<gene>
    <name evidence="3" type="ORF">CTZ28_44410</name>
</gene>
<accession>A0A3M0HU93</accession>
<comment type="caution">
    <text evidence="3">The sequence shown here is derived from an EMBL/GenBank/DDBJ whole genome shotgun (WGS) entry which is preliminary data.</text>
</comment>
<proteinExistence type="predicted"/>
<dbReference type="AlphaFoldDB" id="A0A3M0HU93"/>
<keyword evidence="2" id="KW-1133">Transmembrane helix</keyword>
<dbReference type="EMBL" id="PENI01000057">
    <property type="protein sequence ID" value="RMB79658.1"/>
    <property type="molecule type" value="Genomic_DNA"/>
</dbReference>
<keyword evidence="2" id="KW-0812">Transmembrane</keyword>
<name>A0A3M0HU93_9ACTN</name>
<feature type="region of interest" description="Disordered" evidence="1">
    <location>
        <begin position="40"/>
        <end position="60"/>
    </location>
</feature>
<evidence type="ECO:0000256" key="1">
    <source>
        <dbReference type="SAM" id="MobiDB-lite"/>
    </source>
</evidence>
<dbReference type="Proteomes" id="UP000270471">
    <property type="component" value="Unassembled WGS sequence"/>
</dbReference>
<reference evidence="3 4" key="1">
    <citation type="submission" date="2017-11" db="EMBL/GenBank/DDBJ databases">
        <title>Draft genome of actinobacteria isolated from guarana (Paullinia cupana (Mart.) Ducke.</title>
        <authorList>
            <person name="Siqueira K.A."/>
            <person name="Liotti R.G."/>
            <person name="Mendes T.A.O."/>
            <person name="Soares M.A."/>
        </authorList>
    </citation>
    <scope>NUCLEOTIDE SEQUENCE [LARGE SCALE GENOMIC DNA]</scope>
    <source>
        <strain evidence="3 4">193</strain>
    </source>
</reference>